<evidence type="ECO:0000256" key="3">
    <source>
        <dbReference type="ARBA" id="ARBA00022801"/>
    </source>
</evidence>
<protein>
    <recommendedName>
        <fullName evidence="8">GDSL esterase/lipase</fullName>
    </recommendedName>
</protein>
<dbReference type="Proteomes" id="UP000825729">
    <property type="component" value="Unassembled WGS sequence"/>
</dbReference>
<dbReference type="EMBL" id="JAINDJ010000003">
    <property type="protein sequence ID" value="KAG9454999.1"/>
    <property type="molecule type" value="Genomic_DNA"/>
</dbReference>
<keyword evidence="7" id="KW-1185">Reference proteome</keyword>
<accession>A0AAV7F2Q4</accession>
<dbReference type="PANTHER" id="PTHR22835:SF517">
    <property type="entry name" value="GDSL-LIKE LIPASE_ACYLHYDROLASE FAMILY PROTEIN, EXPRESSED"/>
    <property type="match status" value="1"/>
</dbReference>
<sequence length="437" mass="48315">MASSKPLAVTMITFFLLAVALHEFASSAAAQAAPLTGPVDAIYSLGDSITDTGNLIREGLGPFGAINKLPYGETYFGKATGRCSDGRLMIDFIAQRFGLPFLNAYLDKTASFVHGVNFAVAGATALDASYLESAAGILMPYTRSSLDVQLGWFETHLASLCSSPEQCRARLATALFFVGEIGGNDYNYAFFQGKSTADAAALVPRVVETIRDAAIRVIQQHGARRLIVPGNFPIGCMPSYLTAFRSANPADYDSRRCLKNYNQFAELHNRQLQEMLRNLRMEFPFVRIQYADYYNAALQTLDNAGNLGFDVEKRFQACCGAGGEYNFDPTRMCGETGTTACPDPWKRLSWDGIHMTENAYRHMMEGMPNKSLYIEVFRIPTCNSVFVNIFTQLVGHPPRQPCLIVNNSLIKKRKEQGYYRATTNNKQNTLESGKEQS</sequence>
<evidence type="ECO:0000256" key="5">
    <source>
        <dbReference type="SAM" id="SignalP"/>
    </source>
</evidence>
<dbReference type="GO" id="GO:0016788">
    <property type="term" value="F:hydrolase activity, acting on ester bonds"/>
    <property type="evidence" value="ECO:0007669"/>
    <property type="project" value="InterPro"/>
</dbReference>
<dbReference type="Pfam" id="PF00657">
    <property type="entry name" value="Lipase_GDSL"/>
    <property type="match status" value="1"/>
</dbReference>
<dbReference type="InterPro" id="IPR001087">
    <property type="entry name" value="GDSL"/>
</dbReference>
<keyword evidence="4" id="KW-0325">Glycoprotein</keyword>
<dbReference type="CDD" id="cd01837">
    <property type="entry name" value="SGNH_plant_lipase_like"/>
    <property type="match status" value="1"/>
</dbReference>
<organism evidence="6 7">
    <name type="scientific">Aristolochia fimbriata</name>
    <name type="common">White veined hardy Dutchman's pipe vine</name>
    <dbReference type="NCBI Taxonomy" id="158543"/>
    <lineage>
        <taxon>Eukaryota</taxon>
        <taxon>Viridiplantae</taxon>
        <taxon>Streptophyta</taxon>
        <taxon>Embryophyta</taxon>
        <taxon>Tracheophyta</taxon>
        <taxon>Spermatophyta</taxon>
        <taxon>Magnoliopsida</taxon>
        <taxon>Magnoliidae</taxon>
        <taxon>Piperales</taxon>
        <taxon>Aristolochiaceae</taxon>
        <taxon>Aristolochia</taxon>
    </lineage>
</organism>
<comment type="caution">
    <text evidence="6">The sequence shown here is derived from an EMBL/GenBank/DDBJ whole genome shotgun (WGS) entry which is preliminary data.</text>
</comment>
<evidence type="ECO:0000256" key="2">
    <source>
        <dbReference type="ARBA" id="ARBA00022729"/>
    </source>
</evidence>
<dbReference type="InterPro" id="IPR036514">
    <property type="entry name" value="SGNH_hydro_sf"/>
</dbReference>
<evidence type="ECO:0000256" key="1">
    <source>
        <dbReference type="ARBA" id="ARBA00008668"/>
    </source>
</evidence>
<comment type="similarity">
    <text evidence="1">Belongs to the 'GDSL' lipolytic enzyme family.</text>
</comment>
<evidence type="ECO:0008006" key="8">
    <source>
        <dbReference type="Google" id="ProtNLM"/>
    </source>
</evidence>
<reference evidence="6 7" key="1">
    <citation type="submission" date="2021-07" db="EMBL/GenBank/DDBJ databases">
        <title>The Aristolochia fimbriata genome: insights into angiosperm evolution, floral development and chemical biosynthesis.</title>
        <authorList>
            <person name="Jiao Y."/>
        </authorList>
    </citation>
    <scope>NUCLEOTIDE SEQUENCE [LARGE SCALE GENOMIC DNA]</scope>
    <source>
        <strain evidence="6">IBCAS-2021</strain>
        <tissue evidence="6">Leaf</tissue>
    </source>
</reference>
<keyword evidence="3" id="KW-0378">Hydrolase</keyword>
<evidence type="ECO:0000313" key="6">
    <source>
        <dbReference type="EMBL" id="KAG9454999.1"/>
    </source>
</evidence>
<feature type="chain" id="PRO_5043563487" description="GDSL esterase/lipase" evidence="5">
    <location>
        <begin position="31"/>
        <end position="437"/>
    </location>
</feature>
<evidence type="ECO:0000313" key="7">
    <source>
        <dbReference type="Proteomes" id="UP000825729"/>
    </source>
</evidence>
<dbReference type="SUPFAM" id="SSF52266">
    <property type="entry name" value="SGNH hydrolase"/>
    <property type="match status" value="1"/>
</dbReference>
<gene>
    <name evidence="6" type="ORF">H6P81_007903</name>
</gene>
<name>A0AAV7F2Q4_ARIFI</name>
<dbReference type="PANTHER" id="PTHR22835">
    <property type="entry name" value="ZINC FINGER FYVE DOMAIN CONTAINING PROTEIN"/>
    <property type="match status" value="1"/>
</dbReference>
<dbReference type="AlphaFoldDB" id="A0AAV7F2Q4"/>
<evidence type="ECO:0000256" key="4">
    <source>
        <dbReference type="ARBA" id="ARBA00023180"/>
    </source>
</evidence>
<proteinExistence type="inferred from homology"/>
<feature type="signal peptide" evidence="5">
    <location>
        <begin position="1"/>
        <end position="30"/>
    </location>
</feature>
<dbReference type="Gene3D" id="3.40.50.1110">
    <property type="entry name" value="SGNH hydrolase"/>
    <property type="match status" value="1"/>
</dbReference>
<keyword evidence="2 5" id="KW-0732">Signal</keyword>
<dbReference type="InterPro" id="IPR035669">
    <property type="entry name" value="SGNH_plant_lipase-like"/>
</dbReference>